<comment type="caution">
    <text evidence="1">The sequence shown here is derived from an EMBL/GenBank/DDBJ whole genome shotgun (WGS) entry which is preliminary data.</text>
</comment>
<proteinExistence type="predicted"/>
<name>A0A5J4R9T8_9ZZZZ</name>
<protein>
    <recommendedName>
        <fullName evidence="2">7-cyano-7-deazaguanine synthase</fullName>
    </recommendedName>
</protein>
<accession>A0A5J4R9T8</accession>
<gene>
    <name evidence="1" type="ORF">EZS27_020821</name>
</gene>
<dbReference type="NCBIfam" id="NF041925">
    <property type="entry name" value="QatC"/>
    <property type="match status" value="1"/>
</dbReference>
<organism evidence="1">
    <name type="scientific">termite gut metagenome</name>
    <dbReference type="NCBI Taxonomy" id="433724"/>
    <lineage>
        <taxon>unclassified sequences</taxon>
        <taxon>metagenomes</taxon>
        <taxon>organismal metagenomes</taxon>
    </lineage>
</organism>
<dbReference type="InterPro" id="IPR049676">
    <property type="entry name" value="QatC"/>
</dbReference>
<dbReference type="Gene3D" id="3.40.50.620">
    <property type="entry name" value="HUPs"/>
    <property type="match status" value="1"/>
</dbReference>
<reference evidence="1" key="1">
    <citation type="submission" date="2019-03" db="EMBL/GenBank/DDBJ databases">
        <title>Single cell metagenomics reveals metabolic interactions within the superorganism composed of flagellate Streblomastix strix and complex community of Bacteroidetes bacteria on its surface.</title>
        <authorList>
            <person name="Treitli S.C."/>
            <person name="Kolisko M."/>
            <person name="Husnik F."/>
            <person name="Keeling P."/>
            <person name="Hampl V."/>
        </authorList>
    </citation>
    <scope>NUCLEOTIDE SEQUENCE</scope>
    <source>
        <strain evidence="1">STM</strain>
    </source>
</reference>
<dbReference type="EMBL" id="SNRY01001498">
    <property type="protein sequence ID" value="KAA6330472.1"/>
    <property type="molecule type" value="Genomic_DNA"/>
</dbReference>
<sequence>MKINITIPKPNKGKFSEIKLGYDLGEDTKVEVGLNIDFKELYMFTRRQTGIDFDVFLIGCFVYGIDILLPRARFSDNGWNREIEVEFPVEKPDIFNKGKNILEETLTFLTGDEWKVSFTQRDNSPLYKLSQRGKVHKETFRNSHKKVSLFSGGLDSLIGVIDQFSISNDKIVLVSHHDGTSFRGAMADQNRIIEQFKKKYSNYHLIQTRVDLSRLDTNAHKVKKETTLRGRSFLFLCQAIFVAHSINDGIDVLIPENGTISLNYPLTPSRRSSCSTRTSHPYYLSKLQEFISIIGINHCIKNNYEFKTKGEMLEECKDRDFISKTYSLSCSCGKRGTRKDIRDNSTGTNHCGICMPCIYRRVALYKIGINELVGTDIFNPQKRQLEKIPDMPAFIDYMKQSLTIEDIERNLLSNGTLPLDKLKKYAEVVMRTRNEIKKWISENGNDETKKMYGL</sequence>
<evidence type="ECO:0008006" key="2">
    <source>
        <dbReference type="Google" id="ProtNLM"/>
    </source>
</evidence>
<dbReference type="InterPro" id="IPR014729">
    <property type="entry name" value="Rossmann-like_a/b/a_fold"/>
</dbReference>
<dbReference type="AlphaFoldDB" id="A0A5J4R9T8"/>
<evidence type="ECO:0000313" key="1">
    <source>
        <dbReference type="EMBL" id="KAA6330472.1"/>
    </source>
</evidence>